<evidence type="ECO:0000313" key="10">
    <source>
        <dbReference type="EMBL" id="SHF81265.1"/>
    </source>
</evidence>
<sequence length="698" mass="80630">MKRKILILSLVIGMNLSFSGCADYLDSDYLFDERMTTEDVFKDKEYTNKWLARGYFYLADNSMQDVCSKKTIPFNFADDMYYGDENDGYKKWKNGEYNESGLGDNSKWIWLNAYRGIRQVTILLNNIHLNQEFTEEELNDIKGQAHFLRGYFYWILLRTYGPIPIVPDEGVDYTLDYDEIACPRNTYEECADYIANEMIKAASMLQLQRDMQNISRPTRGAALALRARVLLYAASPLANGGAPEEVQAAMVDREGNPLLSPTKDERKWARAAAAAKDVMDMNHYHIYTTGRREHGDIAFPSTLQPQKDPENHFDEKPWPEGYMDIDPFESYRSVFNGAISAYENPELIFTRGRNQGGEGINVMCIHQLPRREGKGYNSHGMTQKQCDAYYMNDGSDCPGMNDMYANQPGYESPLRYNSDPRPTDLVTEEELINYPELGPKGVGVCKQYARREPRFYASVGYNGATWNLLNADESKDEVKNVQIFYYRGDPNGYKNTTYWPRTGISIKKYIHPDDMSNTLQTSYDQSRMNNSKVDPAIRYAEVLLIYAEALNELSGSYDIPSWDGSRTYTISRKIDEMKKGIQPIRIRAGIPDYTADIYEDQTKFRIKLKRERQIELFAEGHRYFDLRRWCDAPQEESAQVYGCNAYSTKNMSAIFHTPTVTPSLPSIFTTKMWFWPIHHDELKHNKELTQNPGWRDPE</sequence>
<evidence type="ECO:0000256" key="6">
    <source>
        <dbReference type="SAM" id="MobiDB-lite"/>
    </source>
</evidence>
<organism evidence="10 11">
    <name type="scientific">Bacteroides faecichinchillae</name>
    <dbReference type="NCBI Taxonomy" id="871325"/>
    <lineage>
        <taxon>Bacteria</taxon>
        <taxon>Pseudomonadati</taxon>
        <taxon>Bacteroidota</taxon>
        <taxon>Bacteroidia</taxon>
        <taxon>Bacteroidales</taxon>
        <taxon>Bacteroidaceae</taxon>
        <taxon>Bacteroides</taxon>
    </lineage>
</organism>
<dbReference type="GO" id="GO:0009279">
    <property type="term" value="C:cell outer membrane"/>
    <property type="evidence" value="ECO:0007669"/>
    <property type="project" value="UniProtKB-SubCell"/>
</dbReference>
<feature type="chain" id="PRO_5030031373" evidence="7">
    <location>
        <begin position="23"/>
        <end position="698"/>
    </location>
</feature>
<feature type="region of interest" description="Disordered" evidence="6">
    <location>
        <begin position="300"/>
        <end position="319"/>
    </location>
</feature>
<dbReference type="OrthoDB" id="724176at2"/>
<dbReference type="SUPFAM" id="SSF48452">
    <property type="entry name" value="TPR-like"/>
    <property type="match status" value="1"/>
</dbReference>
<evidence type="ECO:0000313" key="11">
    <source>
        <dbReference type="Proteomes" id="UP000184436"/>
    </source>
</evidence>
<evidence type="ECO:0000259" key="9">
    <source>
        <dbReference type="Pfam" id="PF14322"/>
    </source>
</evidence>
<feature type="signal peptide" evidence="7">
    <location>
        <begin position="1"/>
        <end position="22"/>
    </location>
</feature>
<evidence type="ECO:0000256" key="5">
    <source>
        <dbReference type="ARBA" id="ARBA00023237"/>
    </source>
</evidence>
<comment type="similarity">
    <text evidence="2">Belongs to the SusD family.</text>
</comment>
<dbReference type="Gene3D" id="1.25.40.390">
    <property type="match status" value="1"/>
</dbReference>
<dbReference type="Pfam" id="PF14322">
    <property type="entry name" value="SusD-like_3"/>
    <property type="match status" value="1"/>
</dbReference>
<dbReference type="EMBL" id="FQVD01000037">
    <property type="protein sequence ID" value="SHF81265.1"/>
    <property type="molecule type" value="Genomic_DNA"/>
</dbReference>
<evidence type="ECO:0000256" key="4">
    <source>
        <dbReference type="ARBA" id="ARBA00023136"/>
    </source>
</evidence>
<dbReference type="STRING" id="871325.SAMN05444349_1374"/>
<evidence type="ECO:0000259" key="8">
    <source>
        <dbReference type="Pfam" id="PF07980"/>
    </source>
</evidence>
<proteinExistence type="inferred from homology"/>
<dbReference type="InterPro" id="IPR033985">
    <property type="entry name" value="SusD-like_N"/>
</dbReference>
<feature type="compositionally biased region" description="Basic and acidic residues" evidence="6">
    <location>
        <begin position="307"/>
        <end position="318"/>
    </location>
</feature>
<dbReference type="Pfam" id="PF07980">
    <property type="entry name" value="SusD_RagB"/>
    <property type="match status" value="1"/>
</dbReference>
<gene>
    <name evidence="10" type="ORF">SAMN05444349_1374</name>
</gene>
<name>A0A1M5EPW1_9BACE</name>
<keyword evidence="3 7" id="KW-0732">Signal</keyword>
<dbReference type="RefSeq" id="WP_025076454.1">
    <property type="nucleotide sequence ID" value="NZ_FQVD01000037.1"/>
</dbReference>
<evidence type="ECO:0000256" key="1">
    <source>
        <dbReference type="ARBA" id="ARBA00004442"/>
    </source>
</evidence>
<reference evidence="10 11" key="1">
    <citation type="submission" date="2016-11" db="EMBL/GenBank/DDBJ databases">
        <authorList>
            <person name="Jaros S."/>
            <person name="Januszkiewicz K."/>
            <person name="Wedrychowicz H."/>
        </authorList>
    </citation>
    <scope>NUCLEOTIDE SEQUENCE [LARGE SCALE GENOMIC DNA]</scope>
    <source>
        <strain evidence="10 11">DSM 26883</strain>
    </source>
</reference>
<dbReference type="Proteomes" id="UP000184436">
    <property type="component" value="Unassembled WGS sequence"/>
</dbReference>
<protein>
    <submittedName>
        <fullName evidence="10">Starch-binding associating with outer membrane</fullName>
    </submittedName>
</protein>
<dbReference type="InterPro" id="IPR012944">
    <property type="entry name" value="SusD_RagB_dom"/>
</dbReference>
<accession>A0A1M5EPW1</accession>
<feature type="domain" description="RagB/SusD" evidence="8">
    <location>
        <begin position="365"/>
        <end position="694"/>
    </location>
</feature>
<evidence type="ECO:0000256" key="7">
    <source>
        <dbReference type="SAM" id="SignalP"/>
    </source>
</evidence>
<comment type="subcellular location">
    <subcellularLocation>
        <location evidence="1">Cell outer membrane</location>
    </subcellularLocation>
</comment>
<feature type="domain" description="SusD-like N-terminal" evidence="9">
    <location>
        <begin position="50"/>
        <end position="231"/>
    </location>
</feature>
<keyword evidence="11" id="KW-1185">Reference proteome</keyword>
<dbReference type="AlphaFoldDB" id="A0A1M5EPW1"/>
<keyword evidence="4" id="KW-0472">Membrane</keyword>
<dbReference type="PROSITE" id="PS51257">
    <property type="entry name" value="PROKAR_LIPOPROTEIN"/>
    <property type="match status" value="1"/>
</dbReference>
<keyword evidence="5" id="KW-0998">Cell outer membrane</keyword>
<evidence type="ECO:0000256" key="2">
    <source>
        <dbReference type="ARBA" id="ARBA00006275"/>
    </source>
</evidence>
<dbReference type="InterPro" id="IPR011990">
    <property type="entry name" value="TPR-like_helical_dom_sf"/>
</dbReference>
<evidence type="ECO:0000256" key="3">
    <source>
        <dbReference type="ARBA" id="ARBA00022729"/>
    </source>
</evidence>